<name>A0A418YDB1_9GAMM</name>
<dbReference type="PANTHER" id="PTHR30250:SF11">
    <property type="entry name" value="O-ANTIGEN TRANSPORTER-RELATED"/>
    <property type="match status" value="1"/>
</dbReference>
<evidence type="ECO:0000256" key="5">
    <source>
        <dbReference type="ARBA" id="ARBA00023136"/>
    </source>
</evidence>
<feature type="transmembrane region" description="Helical" evidence="6">
    <location>
        <begin position="267"/>
        <end position="288"/>
    </location>
</feature>
<keyword evidence="4 6" id="KW-1133">Transmembrane helix</keyword>
<evidence type="ECO:0000256" key="2">
    <source>
        <dbReference type="ARBA" id="ARBA00022475"/>
    </source>
</evidence>
<dbReference type="InterPro" id="IPR050833">
    <property type="entry name" value="Poly_Biosynth_Transport"/>
</dbReference>
<dbReference type="PANTHER" id="PTHR30250">
    <property type="entry name" value="PST FAMILY PREDICTED COLANIC ACID TRANSPORTER"/>
    <property type="match status" value="1"/>
</dbReference>
<keyword evidence="5 6" id="KW-0472">Membrane</keyword>
<evidence type="ECO:0000313" key="8">
    <source>
        <dbReference type="Proteomes" id="UP000283255"/>
    </source>
</evidence>
<evidence type="ECO:0000256" key="4">
    <source>
        <dbReference type="ARBA" id="ARBA00022989"/>
    </source>
</evidence>
<sequence length="507" mass="55524">MWERISMKELPVNELTQPRISPAMSATRQACLYGASLVLMKGTALIMLPFIAHTLTTEDLGRLELISSVAIFCSIMVGMGLEDTLFRFAANQSKAKARTTVAAIFALSLLLAVTVVIAGLLLTPVITTMPVSIRAQEWQLITLSIALESAIAVPLAWLRMTDKAARFFLVNAARALLQSLLIWAFVVAEFGITGILLAGFIACAMQFLLLAYWQLYDTGVRLVKSVSLRALSYSWPIVGSGLLAFGLNGLDRWLIADVATLADIAHYAIAAKFALACALLMQPFGMWWSAKRFQVLAQVNGASQCGHTISLGITVLSVQTVLVSIIAPYLIALLLPPQYLAAIPFCFALILVVYCKELVELINIGCFVKESTQQQLWINVCATATGIVIMLLAGEQWQIWGVIAGLLGAQLLRLVMFYLASQRLSYIPYPEALLLFITLSCALISVGHGAMWRSASWPEMAFPWLASSVYVALTLGVLGLANYRQKWWHWPQISQALSVIKVRLTHG</sequence>
<reference evidence="7 8" key="1">
    <citation type="submission" date="2018-09" db="EMBL/GenBank/DDBJ databases">
        <authorList>
            <person name="Wang F."/>
        </authorList>
    </citation>
    <scope>NUCLEOTIDE SEQUENCE [LARGE SCALE GENOMIC DNA]</scope>
    <source>
        <strain evidence="7 8">PLHSC7-2</strain>
    </source>
</reference>
<dbReference type="InterPro" id="IPR002797">
    <property type="entry name" value="Polysacc_synth"/>
</dbReference>
<feature type="transmembrane region" description="Helical" evidence="6">
    <location>
        <begin position="101"/>
        <end position="126"/>
    </location>
</feature>
<comment type="caution">
    <text evidence="7">The sequence shown here is derived from an EMBL/GenBank/DDBJ whole genome shotgun (WGS) entry which is preliminary data.</text>
</comment>
<dbReference type="GO" id="GO:0005886">
    <property type="term" value="C:plasma membrane"/>
    <property type="evidence" value="ECO:0007669"/>
    <property type="project" value="UniProtKB-SubCell"/>
</dbReference>
<organism evidence="7 8">
    <name type="scientific">Motilimonas pumila</name>
    <dbReference type="NCBI Taxonomy" id="2303987"/>
    <lineage>
        <taxon>Bacteria</taxon>
        <taxon>Pseudomonadati</taxon>
        <taxon>Pseudomonadota</taxon>
        <taxon>Gammaproteobacteria</taxon>
        <taxon>Alteromonadales</taxon>
        <taxon>Alteromonadales genera incertae sedis</taxon>
        <taxon>Motilimonas</taxon>
    </lineage>
</organism>
<evidence type="ECO:0000256" key="3">
    <source>
        <dbReference type="ARBA" id="ARBA00022692"/>
    </source>
</evidence>
<feature type="transmembrane region" description="Helical" evidence="6">
    <location>
        <begin position="138"/>
        <end position="158"/>
    </location>
</feature>
<gene>
    <name evidence="7" type="ORF">D1Z90_13435</name>
</gene>
<feature type="transmembrane region" description="Helical" evidence="6">
    <location>
        <begin position="309"/>
        <end position="331"/>
    </location>
</feature>
<feature type="transmembrane region" description="Helical" evidence="6">
    <location>
        <begin position="464"/>
        <end position="483"/>
    </location>
</feature>
<keyword evidence="8" id="KW-1185">Reference proteome</keyword>
<accession>A0A418YDB1</accession>
<feature type="transmembrane region" description="Helical" evidence="6">
    <location>
        <begin position="337"/>
        <end position="355"/>
    </location>
</feature>
<feature type="transmembrane region" description="Helical" evidence="6">
    <location>
        <begin position="30"/>
        <end position="51"/>
    </location>
</feature>
<dbReference type="Proteomes" id="UP000283255">
    <property type="component" value="Unassembled WGS sequence"/>
</dbReference>
<feature type="transmembrane region" description="Helical" evidence="6">
    <location>
        <begin position="165"/>
        <end position="186"/>
    </location>
</feature>
<dbReference type="Pfam" id="PF01943">
    <property type="entry name" value="Polysacc_synt"/>
    <property type="match status" value="1"/>
</dbReference>
<keyword evidence="3 6" id="KW-0812">Transmembrane</keyword>
<reference evidence="7 8" key="2">
    <citation type="submission" date="2019-01" db="EMBL/GenBank/DDBJ databases">
        <title>Motilimonas pumilus sp. nov., isolated from the gut of sea cucumber (Apostichopus japonicus).</title>
        <authorList>
            <person name="Wang F.-Q."/>
            <person name="Ren L.-H."/>
            <person name="Lin Y.-W."/>
            <person name="Sun G.-H."/>
            <person name="Du Z.-J."/>
            <person name="Zhao J.-X."/>
            <person name="Liu X.-J."/>
            <person name="Liu L.-J."/>
        </authorList>
    </citation>
    <scope>NUCLEOTIDE SEQUENCE [LARGE SCALE GENOMIC DNA]</scope>
    <source>
        <strain evidence="7 8">PLHSC7-2</strain>
    </source>
</reference>
<evidence type="ECO:0000256" key="1">
    <source>
        <dbReference type="ARBA" id="ARBA00004651"/>
    </source>
</evidence>
<keyword evidence="2" id="KW-1003">Cell membrane</keyword>
<feature type="transmembrane region" description="Helical" evidence="6">
    <location>
        <begin position="228"/>
        <end position="247"/>
    </location>
</feature>
<feature type="transmembrane region" description="Helical" evidence="6">
    <location>
        <begin position="63"/>
        <end position="81"/>
    </location>
</feature>
<feature type="transmembrane region" description="Helical" evidence="6">
    <location>
        <begin position="192"/>
        <end position="216"/>
    </location>
</feature>
<dbReference type="AlphaFoldDB" id="A0A418YDB1"/>
<comment type="subcellular location">
    <subcellularLocation>
        <location evidence="1">Cell membrane</location>
        <topology evidence="1">Multi-pass membrane protein</topology>
    </subcellularLocation>
</comment>
<dbReference type="EMBL" id="QZCH01000017">
    <property type="protein sequence ID" value="RJG42469.1"/>
    <property type="molecule type" value="Genomic_DNA"/>
</dbReference>
<feature type="transmembrane region" description="Helical" evidence="6">
    <location>
        <begin position="399"/>
        <end position="420"/>
    </location>
</feature>
<evidence type="ECO:0000313" key="7">
    <source>
        <dbReference type="EMBL" id="RJG42469.1"/>
    </source>
</evidence>
<feature type="transmembrane region" description="Helical" evidence="6">
    <location>
        <begin position="376"/>
        <end position="393"/>
    </location>
</feature>
<feature type="transmembrane region" description="Helical" evidence="6">
    <location>
        <begin position="432"/>
        <end position="452"/>
    </location>
</feature>
<protein>
    <submittedName>
        <fullName evidence="7">Lipopolysaccharide biosynthesis protein</fullName>
    </submittedName>
</protein>
<evidence type="ECO:0000256" key="6">
    <source>
        <dbReference type="SAM" id="Phobius"/>
    </source>
</evidence>
<proteinExistence type="predicted"/>